<keyword evidence="3" id="KW-1003">Cell membrane</keyword>
<comment type="caution">
    <text evidence="9">The sequence shown here is derived from an EMBL/GenBank/DDBJ whole genome shotgun (WGS) entry which is preliminary data.</text>
</comment>
<comment type="similarity">
    <text evidence="7">Belongs to the binding-protein-dependent transport system permease family.</text>
</comment>
<keyword evidence="5 7" id="KW-1133">Transmembrane helix</keyword>
<feature type="transmembrane region" description="Helical" evidence="7">
    <location>
        <begin position="90"/>
        <end position="108"/>
    </location>
</feature>
<sequence>MNFYDKIFKPKRIVLSNGKEVLEKKSRVPAICLILLIALVVALSVTEFSVAMLFRNMHQLWKIVGELLKPNWEYLPSVIGPLIDTIKMSLFGSFLGAFVALPISFLAAQNMIHNNIINWIVKLLFTIVRTLPTLVSALIATYIFGLGTLAGTFAIFLFSFSYVGKIMYEEIETVEMGAYEAMISMGYTKQMAFIKGVMPEILATYISTSLFNFEGNVRYASILGYVGAGGLGLIINENIGWRDYNKVGTILFALIITVMIIEVTSRTIRKKLS</sequence>
<dbReference type="InterPro" id="IPR005769">
    <property type="entry name" value="PhnE/PtxC"/>
</dbReference>
<evidence type="ECO:0000313" key="9">
    <source>
        <dbReference type="EMBL" id="MBU5668796.1"/>
    </source>
</evidence>
<name>A0ABS6FF45_9FIRM</name>
<evidence type="ECO:0000256" key="5">
    <source>
        <dbReference type="ARBA" id="ARBA00022989"/>
    </source>
</evidence>
<comment type="subcellular location">
    <subcellularLocation>
        <location evidence="1 7">Cell membrane</location>
        <topology evidence="1 7">Multi-pass membrane protein</topology>
    </subcellularLocation>
</comment>
<evidence type="ECO:0000256" key="2">
    <source>
        <dbReference type="ARBA" id="ARBA00022448"/>
    </source>
</evidence>
<dbReference type="CDD" id="cd06261">
    <property type="entry name" value="TM_PBP2"/>
    <property type="match status" value="1"/>
</dbReference>
<keyword evidence="10" id="KW-1185">Reference proteome</keyword>
<proteinExistence type="inferred from homology"/>
<dbReference type="Pfam" id="PF00528">
    <property type="entry name" value="BPD_transp_1"/>
    <property type="match status" value="1"/>
</dbReference>
<reference evidence="9 10" key="1">
    <citation type="submission" date="2021-06" db="EMBL/GenBank/DDBJ databases">
        <authorList>
            <person name="Sun Q."/>
            <person name="Li D."/>
        </authorList>
    </citation>
    <scope>NUCLEOTIDE SEQUENCE [LARGE SCALE GENOMIC DNA]</scope>
    <source>
        <strain evidence="9 10">MSJ-1</strain>
    </source>
</reference>
<organism evidence="9 10">
    <name type="scientific">Peptoniphilus ovalis</name>
    <dbReference type="NCBI Taxonomy" id="2841503"/>
    <lineage>
        <taxon>Bacteria</taxon>
        <taxon>Bacillati</taxon>
        <taxon>Bacillota</taxon>
        <taxon>Tissierellia</taxon>
        <taxon>Tissierellales</taxon>
        <taxon>Peptoniphilaceae</taxon>
        <taxon>Peptoniphilus</taxon>
    </lineage>
</organism>
<dbReference type="Proteomes" id="UP000783742">
    <property type="component" value="Unassembled WGS sequence"/>
</dbReference>
<dbReference type="PANTHER" id="PTHR30043:SF1">
    <property type="entry name" value="ABC TRANSPORT SYSTEM PERMEASE PROTEIN P69"/>
    <property type="match status" value="1"/>
</dbReference>
<keyword evidence="4 7" id="KW-0812">Transmembrane</keyword>
<dbReference type="InterPro" id="IPR000515">
    <property type="entry name" value="MetI-like"/>
</dbReference>
<evidence type="ECO:0000256" key="4">
    <source>
        <dbReference type="ARBA" id="ARBA00022692"/>
    </source>
</evidence>
<evidence type="ECO:0000256" key="3">
    <source>
        <dbReference type="ARBA" id="ARBA00022475"/>
    </source>
</evidence>
<dbReference type="NCBIfam" id="TIGR01097">
    <property type="entry name" value="PhnE"/>
    <property type="match status" value="1"/>
</dbReference>
<dbReference type="RefSeq" id="WP_216548641.1">
    <property type="nucleotide sequence ID" value="NZ_JAHLQO010000002.1"/>
</dbReference>
<protein>
    <submittedName>
        <fullName evidence="9">Phosphonate ABC transporter, permease protein PhnE</fullName>
    </submittedName>
</protein>
<dbReference type="PROSITE" id="PS50928">
    <property type="entry name" value="ABC_TM1"/>
    <property type="match status" value="1"/>
</dbReference>
<gene>
    <name evidence="9" type="primary">phnE</name>
    <name evidence="9" type="ORF">KQI68_02970</name>
</gene>
<feature type="transmembrane region" description="Helical" evidence="7">
    <location>
        <begin position="28"/>
        <end position="54"/>
    </location>
</feature>
<evidence type="ECO:0000259" key="8">
    <source>
        <dbReference type="PROSITE" id="PS50928"/>
    </source>
</evidence>
<dbReference type="EMBL" id="JAHLQO010000002">
    <property type="protein sequence ID" value="MBU5668796.1"/>
    <property type="molecule type" value="Genomic_DNA"/>
</dbReference>
<feature type="transmembrane region" description="Helical" evidence="7">
    <location>
        <begin position="217"/>
        <end position="235"/>
    </location>
</feature>
<evidence type="ECO:0000256" key="7">
    <source>
        <dbReference type="RuleBase" id="RU363032"/>
    </source>
</evidence>
<evidence type="ECO:0000256" key="1">
    <source>
        <dbReference type="ARBA" id="ARBA00004651"/>
    </source>
</evidence>
<accession>A0ABS6FF45</accession>
<dbReference type="PANTHER" id="PTHR30043">
    <property type="entry name" value="PHOSPHONATES TRANSPORT SYSTEM PERMEASE PROTEIN"/>
    <property type="match status" value="1"/>
</dbReference>
<feature type="domain" description="ABC transmembrane type-1" evidence="8">
    <location>
        <begin position="82"/>
        <end position="265"/>
    </location>
</feature>
<feature type="transmembrane region" description="Helical" evidence="7">
    <location>
        <begin position="247"/>
        <end position="268"/>
    </location>
</feature>
<feature type="transmembrane region" description="Helical" evidence="7">
    <location>
        <begin position="192"/>
        <end position="211"/>
    </location>
</feature>
<keyword evidence="6 7" id="KW-0472">Membrane</keyword>
<keyword evidence="2 7" id="KW-0813">Transport</keyword>
<evidence type="ECO:0000256" key="6">
    <source>
        <dbReference type="ARBA" id="ARBA00023136"/>
    </source>
</evidence>
<evidence type="ECO:0000313" key="10">
    <source>
        <dbReference type="Proteomes" id="UP000783742"/>
    </source>
</evidence>